<organism evidence="3 4">
    <name type="scientific">Hibiscus syriacus</name>
    <name type="common">Rose of Sharon</name>
    <dbReference type="NCBI Taxonomy" id="106335"/>
    <lineage>
        <taxon>Eukaryota</taxon>
        <taxon>Viridiplantae</taxon>
        <taxon>Streptophyta</taxon>
        <taxon>Embryophyta</taxon>
        <taxon>Tracheophyta</taxon>
        <taxon>Spermatophyta</taxon>
        <taxon>Magnoliopsida</taxon>
        <taxon>eudicotyledons</taxon>
        <taxon>Gunneridae</taxon>
        <taxon>Pentapetalae</taxon>
        <taxon>rosids</taxon>
        <taxon>malvids</taxon>
        <taxon>Malvales</taxon>
        <taxon>Malvaceae</taxon>
        <taxon>Malvoideae</taxon>
        <taxon>Hibiscus</taxon>
    </lineage>
</organism>
<evidence type="ECO:0000256" key="1">
    <source>
        <dbReference type="ARBA" id="ARBA00022614"/>
    </source>
</evidence>
<dbReference type="Gene3D" id="3.80.10.10">
    <property type="entry name" value="Ribonuclease Inhibitor"/>
    <property type="match status" value="2"/>
</dbReference>
<evidence type="ECO:0000256" key="2">
    <source>
        <dbReference type="ARBA" id="ARBA00022737"/>
    </source>
</evidence>
<dbReference type="Pfam" id="PF00560">
    <property type="entry name" value="LRR_1"/>
    <property type="match status" value="2"/>
</dbReference>
<protein>
    <submittedName>
        <fullName evidence="3">Uncharacterized protein</fullName>
    </submittedName>
</protein>
<keyword evidence="1" id="KW-0433">Leucine-rich repeat</keyword>
<accession>A0A6A2WPJ0</accession>
<proteinExistence type="predicted"/>
<evidence type="ECO:0000313" key="4">
    <source>
        <dbReference type="Proteomes" id="UP000436088"/>
    </source>
</evidence>
<dbReference type="SUPFAM" id="SSF52058">
    <property type="entry name" value="L domain-like"/>
    <property type="match status" value="1"/>
</dbReference>
<dbReference type="PANTHER" id="PTHR48054:SF82">
    <property type="entry name" value="LRR RECEPTOR-LIKE SERINE_THREONINE-PROTEIN KINASE FLS2"/>
    <property type="match status" value="1"/>
</dbReference>
<reference evidence="3" key="1">
    <citation type="submission" date="2019-09" db="EMBL/GenBank/DDBJ databases">
        <title>Draft genome information of white flower Hibiscus syriacus.</title>
        <authorList>
            <person name="Kim Y.-M."/>
        </authorList>
    </citation>
    <scope>NUCLEOTIDE SEQUENCE [LARGE SCALE GENOMIC DNA]</scope>
    <source>
        <strain evidence="3">YM2019G1</strain>
    </source>
</reference>
<dbReference type="InterPro" id="IPR052592">
    <property type="entry name" value="LRR-RLK"/>
</dbReference>
<dbReference type="FunFam" id="3.80.10.10:FF:000383">
    <property type="entry name" value="Leucine-rich repeat receptor protein kinase EMS1"/>
    <property type="match status" value="1"/>
</dbReference>
<dbReference type="InterPro" id="IPR032675">
    <property type="entry name" value="LRR_dom_sf"/>
</dbReference>
<dbReference type="PANTHER" id="PTHR48054">
    <property type="entry name" value="RECEPTOR KINASE-LIKE PROTEIN XA21"/>
    <property type="match status" value="1"/>
</dbReference>
<keyword evidence="2" id="KW-0677">Repeat</keyword>
<name>A0A6A2WPJ0_HIBSY</name>
<gene>
    <name evidence="3" type="ORF">F3Y22_tig00113716pilonHSYRG00077</name>
</gene>
<evidence type="ECO:0000313" key="3">
    <source>
        <dbReference type="EMBL" id="KAE8662258.1"/>
    </source>
</evidence>
<dbReference type="AlphaFoldDB" id="A0A6A2WPJ0"/>
<dbReference type="Proteomes" id="UP000436088">
    <property type="component" value="Unassembled WGS sequence"/>
</dbReference>
<dbReference type="EMBL" id="VEPZ02001715">
    <property type="protein sequence ID" value="KAE8662258.1"/>
    <property type="molecule type" value="Genomic_DNA"/>
</dbReference>
<dbReference type="InterPro" id="IPR001611">
    <property type="entry name" value="Leu-rich_rpt"/>
</dbReference>
<keyword evidence="4" id="KW-1185">Reference proteome</keyword>
<sequence length="292" mass="32739">MRSPASRVIALRLSSLKLEGDLSPHIANLTFLRVIDLGNNSFRGPIPREFTRLHRLAELSLVNNSFQGNISSLLYLSMVWNNLEGNIPTELEQLSSLKFLQLAINKLSGTVPKQLYNISSIYLFSLAGNRLQGQIPPYIGLSLPNLKGIYLGGNKFSGPIPTSEKFHLTFLRVIDLRNNSFHGLIPREVTRLYRLEELVITDNMFTGELSLREYVKTTMPDQVVEIVDTWVNFENEVAVNQNCQSSRGIAASATSGNAWTRTSRNETEIQALLAFKARISVDPVAEDGYRIE</sequence>
<comment type="caution">
    <text evidence="3">The sequence shown here is derived from an EMBL/GenBank/DDBJ whole genome shotgun (WGS) entry which is preliminary data.</text>
</comment>